<dbReference type="InterPro" id="IPR015943">
    <property type="entry name" value="WD40/YVTN_repeat-like_dom_sf"/>
</dbReference>
<dbReference type="GO" id="GO:0050688">
    <property type="term" value="P:regulation of defense response to virus"/>
    <property type="evidence" value="ECO:0007669"/>
    <property type="project" value="EnsemblMetazoa"/>
</dbReference>
<accession>A0A0P8ZTI3</accession>
<dbReference type="GO" id="GO:0000423">
    <property type="term" value="P:mitophagy"/>
    <property type="evidence" value="ECO:0007669"/>
    <property type="project" value="EnsemblMetazoa"/>
</dbReference>
<name>A0A0P8ZTI3_DROAN</name>
<dbReference type="InterPro" id="IPR036322">
    <property type="entry name" value="WD40_repeat_dom_sf"/>
</dbReference>
<organism evidence="6 7">
    <name type="scientific">Drosophila ananassae</name>
    <name type="common">Fruit fly</name>
    <dbReference type="NCBI Taxonomy" id="7217"/>
    <lineage>
        <taxon>Eukaryota</taxon>
        <taxon>Metazoa</taxon>
        <taxon>Ecdysozoa</taxon>
        <taxon>Arthropoda</taxon>
        <taxon>Hexapoda</taxon>
        <taxon>Insecta</taxon>
        <taxon>Pterygota</taxon>
        <taxon>Neoptera</taxon>
        <taxon>Endopterygota</taxon>
        <taxon>Diptera</taxon>
        <taxon>Brachycera</taxon>
        <taxon>Muscomorpha</taxon>
        <taxon>Ephydroidea</taxon>
        <taxon>Drosophilidae</taxon>
        <taxon>Drosophila</taxon>
        <taxon>Sophophora</taxon>
    </lineage>
</organism>
<dbReference type="Gene3D" id="2.130.10.10">
    <property type="entry name" value="YVTN repeat-like/Quinoprotein amine dehydrogenase"/>
    <property type="match status" value="1"/>
</dbReference>
<evidence type="ECO:0000256" key="5">
    <source>
        <dbReference type="SAM" id="MobiDB-lite"/>
    </source>
</evidence>
<dbReference type="GO" id="GO:0035096">
    <property type="term" value="P:larval midgut cell programmed cell death"/>
    <property type="evidence" value="ECO:0007669"/>
    <property type="project" value="EnsemblMetazoa"/>
</dbReference>
<dbReference type="Pfam" id="PF21032">
    <property type="entry name" value="PROPPIN"/>
    <property type="match status" value="1"/>
</dbReference>
<dbReference type="GO" id="GO:0009267">
    <property type="term" value="P:cellular response to starvation"/>
    <property type="evidence" value="ECO:0007669"/>
    <property type="project" value="EnsemblMetazoa"/>
</dbReference>
<evidence type="ECO:0000256" key="3">
    <source>
        <dbReference type="ARBA" id="ARBA00023006"/>
    </source>
</evidence>
<keyword evidence="1" id="KW-0853">WD repeat</keyword>
<dbReference type="SMART" id="SM00320">
    <property type="entry name" value="WD40"/>
    <property type="match status" value="2"/>
</dbReference>
<comment type="similarity">
    <text evidence="4">Belongs to the WD repeat PROPPIN family.</text>
</comment>
<evidence type="ECO:0000256" key="4">
    <source>
        <dbReference type="ARBA" id="ARBA00025740"/>
    </source>
</evidence>
<dbReference type="OrthoDB" id="1667587at2759"/>
<evidence type="ECO:0000256" key="2">
    <source>
        <dbReference type="ARBA" id="ARBA00022737"/>
    </source>
</evidence>
<dbReference type="GO" id="GO:0061723">
    <property type="term" value="P:glycophagy"/>
    <property type="evidence" value="ECO:0007669"/>
    <property type="project" value="EnsemblMetazoa"/>
</dbReference>
<dbReference type="EMBL" id="CH902618">
    <property type="protein sequence ID" value="KPU77823.1"/>
    <property type="molecule type" value="Genomic_DNA"/>
</dbReference>
<evidence type="ECO:0000313" key="6">
    <source>
        <dbReference type="EMBL" id="KPU77823.1"/>
    </source>
</evidence>
<dbReference type="PANTHER" id="PTHR11227">
    <property type="entry name" value="WD-REPEAT PROTEIN INTERACTING WITH PHOSPHOINOSIDES WIPI -RELATED"/>
    <property type="match status" value="1"/>
</dbReference>
<dbReference type="GO" id="GO:0033292">
    <property type="term" value="P:T-tubule organization"/>
    <property type="evidence" value="ECO:0007669"/>
    <property type="project" value="EnsemblMetazoa"/>
</dbReference>
<dbReference type="GO" id="GO:0000045">
    <property type="term" value="P:autophagosome assembly"/>
    <property type="evidence" value="ECO:0007669"/>
    <property type="project" value="EnsemblMetazoa"/>
</dbReference>
<dbReference type="InterPro" id="IPR001680">
    <property type="entry name" value="WD40_rpt"/>
</dbReference>
<dbReference type="SUPFAM" id="SSF50978">
    <property type="entry name" value="WD40 repeat-like"/>
    <property type="match status" value="1"/>
</dbReference>
<feature type="compositionally biased region" description="Low complexity" evidence="5">
    <location>
        <begin position="87"/>
        <end position="96"/>
    </location>
</feature>
<keyword evidence="7" id="KW-1185">Reference proteome</keyword>
<feature type="compositionally biased region" description="Gly residues" evidence="5">
    <location>
        <begin position="500"/>
        <end position="511"/>
    </location>
</feature>
<reference evidence="6 7" key="1">
    <citation type="journal article" date="2007" name="Nature">
        <title>Evolution of genes and genomes on the Drosophila phylogeny.</title>
        <authorList>
            <consortium name="Drosophila 12 Genomes Consortium"/>
            <person name="Clark A.G."/>
            <person name="Eisen M.B."/>
            <person name="Smith D.R."/>
            <person name="Bergman C.M."/>
            <person name="Oliver B."/>
            <person name="Markow T.A."/>
            <person name="Kaufman T.C."/>
            <person name="Kellis M."/>
            <person name="Gelbart W."/>
            <person name="Iyer V.N."/>
            <person name="Pollard D.A."/>
            <person name="Sackton T.B."/>
            <person name="Larracuente A.M."/>
            <person name="Singh N.D."/>
            <person name="Abad J.P."/>
            <person name="Abt D.N."/>
            <person name="Adryan B."/>
            <person name="Aguade M."/>
            <person name="Akashi H."/>
            <person name="Anderson W.W."/>
            <person name="Aquadro C.F."/>
            <person name="Ardell D.H."/>
            <person name="Arguello R."/>
            <person name="Artieri C.G."/>
            <person name="Barbash D.A."/>
            <person name="Barker D."/>
            <person name="Barsanti P."/>
            <person name="Batterham P."/>
            <person name="Batzoglou S."/>
            <person name="Begun D."/>
            <person name="Bhutkar A."/>
            <person name="Blanco E."/>
            <person name="Bosak S.A."/>
            <person name="Bradley R.K."/>
            <person name="Brand A.D."/>
            <person name="Brent M.R."/>
            <person name="Brooks A.N."/>
            <person name="Brown R.H."/>
            <person name="Butlin R.K."/>
            <person name="Caggese C."/>
            <person name="Calvi B.R."/>
            <person name="Bernardo de Carvalho A."/>
            <person name="Caspi A."/>
            <person name="Castrezana S."/>
            <person name="Celniker S.E."/>
            <person name="Chang J.L."/>
            <person name="Chapple C."/>
            <person name="Chatterji S."/>
            <person name="Chinwalla A."/>
            <person name="Civetta A."/>
            <person name="Clifton S.W."/>
            <person name="Comeron J.M."/>
            <person name="Costello J.C."/>
            <person name="Coyne J.A."/>
            <person name="Daub J."/>
            <person name="David R.G."/>
            <person name="Delcher A.L."/>
            <person name="Delehaunty K."/>
            <person name="Do C.B."/>
            <person name="Ebling H."/>
            <person name="Edwards K."/>
            <person name="Eickbush T."/>
            <person name="Evans J.D."/>
            <person name="Filipski A."/>
            <person name="Findeiss S."/>
            <person name="Freyhult E."/>
            <person name="Fulton L."/>
            <person name="Fulton R."/>
            <person name="Garcia A.C."/>
            <person name="Gardiner A."/>
            <person name="Garfield D.A."/>
            <person name="Garvin B.E."/>
            <person name="Gibson G."/>
            <person name="Gilbert D."/>
            <person name="Gnerre S."/>
            <person name="Godfrey J."/>
            <person name="Good R."/>
            <person name="Gotea V."/>
            <person name="Gravely B."/>
            <person name="Greenberg A.J."/>
            <person name="Griffiths-Jones S."/>
            <person name="Gross S."/>
            <person name="Guigo R."/>
            <person name="Gustafson E.A."/>
            <person name="Haerty W."/>
            <person name="Hahn M.W."/>
            <person name="Halligan D.L."/>
            <person name="Halpern A.L."/>
            <person name="Halter G.M."/>
            <person name="Han M.V."/>
            <person name="Heger A."/>
            <person name="Hillier L."/>
            <person name="Hinrichs A.S."/>
            <person name="Holmes I."/>
            <person name="Hoskins R.A."/>
            <person name="Hubisz M.J."/>
            <person name="Hultmark D."/>
            <person name="Huntley M.A."/>
            <person name="Jaffe D.B."/>
            <person name="Jagadeeshan S."/>
            <person name="Jeck W.R."/>
            <person name="Johnson J."/>
            <person name="Jones C.D."/>
            <person name="Jordan W.C."/>
            <person name="Karpen G.H."/>
            <person name="Kataoka E."/>
            <person name="Keightley P.D."/>
            <person name="Kheradpour P."/>
            <person name="Kirkness E.F."/>
            <person name="Koerich L.B."/>
            <person name="Kristiansen K."/>
            <person name="Kudrna D."/>
            <person name="Kulathinal R.J."/>
            <person name="Kumar S."/>
            <person name="Kwok R."/>
            <person name="Lander E."/>
            <person name="Langley C.H."/>
            <person name="Lapoint R."/>
            <person name="Lazzaro B.P."/>
            <person name="Lee S.J."/>
            <person name="Levesque L."/>
            <person name="Li R."/>
            <person name="Lin C.F."/>
            <person name="Lin M.F."/>
            <person name="Lindblad-Toh K."/>
            <person name="Llopart A."/>
            <person name="Long M."/>
            <person name="Low L."/>
            <person name="Lozovsky E."/>
            <person name="Lu J."/>
            <person name="Luo M."/>
            <person name="Machado C.A."/>
            <person name="Makalowski W."/>
            <person name="Marzo M."/>
            <person name="Matsuda M."/>
            <person name="Matzkin L."/>
            <person name="McAllister B."/>
            <person name="McBride C.S."/>
            <person name="McKernan B."/>
            <person name="McKernan K."/>
            <person name="Mendez-Lago M."/>
            <person name="Minx P."/>
            <person name="Mollenhauer M.U."/>
            <person name="Montooth K."/>
            <person name="Mount S.M."/>
            <person name="Mu X."/>
            <person name="Myers E."/>
            <person name="Negre B."/>
            <person name="Newfeld S."/>
            <person name="Nielsen R."/>
            <person name="Noor M.A."/>
            <person name="O'Grady P."/>
            <person name="Pachter L."/>
            <person name="Papaceit M."/>
            <person name="Parisi M.J."/>
            <person name="Parisi M."/>
            <person name="Parts L."/>
            <person name="Pedersen J.S."/>
            <person name="Pesole G."/>
            <person name="Phillippy A.M."/>
            <person name="Ponting C.P."/>
            <person name="Pop M."/>
            <person name="Porcelli D."/>
            <person name="Powell J.R."/>
            <person name="Prohaska S."/>
            <person name="Pruitt K."/>
            <person name="Puig M."/>
            <person name="Quesneville H."/>
            <person name="Ram K.R."/>
            <person name="Rand D."/>
            <person name="Rasmussen M.D."/>
            <person name="Reed L.K."/>
            <person name="Reenan R."/>
            <person name="Reily A."/>
            <person name="Remington K.A."/>
            <person name="Rieger T.T."/>
            <person name="Ritchie M.G."/>
            <person name="Robin C."/>
            <person name="Rogers Y.H."/>
            <person name="Rohde C."/>
            <person name="Rozas J."/>
            <person name="Rubenfield M.J."/>
            <person name="Ruiz A."/>
            <person name="Russo S."/>
            <person name="Salzberg S.L."/>
            <person name="Sanchez-Gracia A."/>
            <person name="Saranga D.J."/>
            <person name="Sato H."/>
            <person name="Schaeffer S.W."/>
            <person name="Schatz M.C."/>
            <person name="Schlenke T."/>
            <person name="Schwartz R."/>
            <person name="Segarra C."/>
            <person name="Singh R.S."/>
            <person name="Sirot L."/>
            <person name="Sirota M."/>
            <person name="Sisneros N.B."/>
            <person name="Smith C.D."/>
            <person name="Smith T.F."/>
            <person name="Spieth J."/>
            <person name="Stage D.E."/>
            <person name="Stark A."/>
            <person name="Stephan W."/>
            <person name="Strausberg R.L."/>
            <person name="Strempel S."/>
            <person name="Sturgill D."/>
            <person name="Sutton G."/>
            <person name="Sutton G.G."/>
            <person name="Tao W."/>
            <person name="Teichmann S."/>
            <person name="Tobari Y.N."/>
            <person name="Tomimura Y."/>
            <person name="Tsolas J.M."/>
            <person name="Valente V.L."/>
            <person name="Venter E."/>
            <person name="Venter J.C."/>
            <person name="Vicario S."/>
            <person name="Vieira F.G."/>
            <person name="Vilella A.J."/>
            <person name="Villasante A."/>
            <person name="Walenz B."/>
            <person name="Wang J."/>
            <person name="Wasserman M."/>
            <person name="Watts T."/>
            <person name="Wilson D."/>
            <person name="Wilson R.K."/>
            <person name="Wing R.A."/>
            <person name="Wolfner M.F."/>
            <person name="Wong A."/>
            <person name="Wong G.K."/>
            <person name="Wu C.I."/>
            <person name="Wu G."/>
            <person name="Yamamoto D."/>
            <person name="Yang H.P."/>
            <person name="Yang S.P."/>
            <person name="Yorke J.A."/>
            <person name="Yoshida K."/>
            <person name="Zdobnov E."/>
            <person name="Zhang P."/>
            <person name="Zhang Y."/>
            <person name="Zimin A.V."/>
            <person name="Baldwin J."/>
            <person name="Abdouelleil A."/>
            <person name="Abdulkadir J."/>
            <person name="Abebe A."/>
            <person name="Abera B."/>
            <person name="Abreu J."/>
            <person name="Acer S.C."/>
            <person name="Aftuck L."/>
            <person name="Alexander A."/>
            <person name="An P."/>
            <person name="Anderson E."/>
            <person name="Anderson S."/>
            <person name="Arachi H."/>
            <person name="Azer M."/>
            <person name="Bachantsang P."/>
            <person name="Barry A."/>
            <person name="Bayul T."/>
            <person name="Berlin A."/>
            <person name="Bessette D."/>
            <person name="Bloom T."/>
            <person name="Blye J."/>
            <person name="Boguslavskiy L."/>
            <person name="Bonnet C."/>
            <person name="Boukhgalter B."/>
            <person name="Bourzgui I."/>
            <person name="Brown A."/>
            <person name="Cahill P."/>
            <person name="Channer S."/>
            <person name="Cheshatsang Y."/>
            <person name="Chuda L."/>
            <person name="Citroen M."/>
            <person name="Collymore A."/>
            <person name="Cooke P."/>
            <person name="Costello M."/>
            <person name="D'Aco K."/>
            <person name="Daza R."/>
            <person name="De Haan G."/>
            <person name="DeGray S."/>
            <person name="DeMaso C."/>
            <person name="Dhargay N."/>
            <person name="Dooley K."/>
            <person name="Dooley E."/>
            <person name="Doricent M."/>
            <person name="Dorje P."/>
            <person name="Dorjee K."/>
            <person name="Dupes A."/>
            <person name="Elong R."/>
            <person name="Falk J."/>
            <person name="Farina A."/>
            <person name="Faro S."/>
            <person name="Ferguson D."/>
            <person name="Fisher S."/>
            <person name="Foley C.D."/>
            <person name="Franke A."/>
            <person name="Friedrich D."/>
            <person name="Gadbois L."/>
            <person name="Gearin G."/>
            <person name="Gearin C.R."/>
            <person name="Giannoukos G."/>
            <person name="Goode T."/>
            <person name="Graham J."/>
            <person name="Grandbois E."/>
            <person name="Grewal S."/>
            <person name="Gyaltsen K."/>
            <person name="Hafez N."/>
            <person name="Hagos B."/>
            <person name="Hall J."/>
            <person name="Henson C."/>
            <person name="Hollinger A."/>
            <person name="Honan T."/>
            <person name="Huard M.D."/>
            <person name="Hughes L."/>
            <person name="Hurhula B."/>
            <person name="Husby M.E."/>
            <person name="Kamat A."/>
            <person name="Kanga B."/>
            <person name="Kashin S."/>
            <person name="Khazanovich D."/>
            <person name="Kisner P."/>
            <person name="Lance K."/>
            <person name="Lara M."/>
            <person name="Lee W."/>
            <person name="Lennon N."/>
            <person name="Letendre F."/>
            <person name="LeVine R."/>
            <person name="Lipovsky A."/>
            <person name="Liu X."/>
            <person name="Liu J."/>
            <person name="Liu S."/>
            <person name="Lokyitsang T."/>
            <person name="Lokyitsang Y."/>
            <person name="Lubonja R."/>
            <person name="Lui A."/>
            <person name="MacDonald P."/>
            <person name="Magnisalis V."/>
            <person name="Maru K."/>
            <person name="Matthews C."/>
            <person name="McCusker W."/>
            <person name="McDonough S."/>
            <person name="Mehta T."/>
            <person name="Meldrim J."/>
            <person name="Meneus L."/>
            <person name="Mihai O."/>
            <person name="Mihalev A."/>
            <person name="Mihova T."/>
            <person name="Mittelman R."/>
            <person name="Mlenga V."/>
            <person name="Montmayeur A."/>
            <person name="Mulrain L."/>
            <person name="Navidi A."/>
            <person name="Naylor J."/>
            <person name="Negash T."/>
            <person name="Nguyen T."/>
            <person name="Nguyen N."/>
            <person name="Nicol R."/>
            <person name="Norbu C."/>
            <person name="Norbu N."/>
            <person name="Novod N."/>
            <person name="O'Neill B."/>
            <person name="Osman S."/>
            <person name="Markiewicz E."/>
            <person name="Oyono O.L."/>
            <person name="Patti C."/>
            <person name="Phunkhang P."/>
            <person name="Pierre F."/>
            <person name="Priest M."/>
            <person name="Raghuraman S."/>
            <person name="Rege F."/>
            <person name="Reyes R."/>
            <person name="Rise C."/>
            <person name="Rogov P."/>
            <person name="Ross K."/>
            <person name="Ryan E."/>
            <person name="Settipalli S."/>
            <person name="Shea T."/>
            <person name="Sherpa N."/>
            <person name="Shi L."/>
            <person name="Shih D."/>
            <person name="Sparrow T."/>
            <person name="Spaulding J."/>
            <person name="Stalker J."/>
            <person name="Stange-Thomann N."/>
            <person name="Stavropoulos S."/>
            <person name="Stone C."/>
            <person name="Strader C."/>
            <person name="Tesfaye S."/>
            <person name="Thomson T."/>
            <person name="Thoulutsang Y."/>
            <person name="Thoulutsang D."/>
            <person name="Topham K."/>
            <person name="Topping I."/>
            <person name="Tsamla T."/>
            <person name="Vassiliev H."/>
            <person name="Vo A."/>
            <person name="Wangchuk T."/>
            <person name="Wangdi T."/>
            <person name="Weiand M."/>
            <person name="Wilkinson J."/>
            <person name="Wilson A."/>
            <person name="Yadav S."/>
            <person name="Young G."/>
            <person name="Yu Q."/>
            <person name="Zembek L."/>
            <person name="Zhong D."/>
            <person name="Zimmer A."/>
            <person name="Zwirko Z."/>
            <person name="Jaffe D.B."/>
            <person name="Alvarez P."/>
            <person name="Brockman W."/>
            <person name="Butler J."/>
            <person name="Chin C."/>
            <person name="Gnerre S."/>
            <person name="Grabherr M."/>
            <person name="Kleber M."/>
            <person name="Mauceli E."/>
            <person name="MacCallum I."/>
        </authorList>
    </citation>
    <scope>NUCLEOTIDE SEQUENCE [LARGE SCALE GENOMIC DNA]</scope>
    <source>
        <strain evidence="7">Tucson 14024-0371.13</strain>
    </source>
</reference>
<evidence type="ECO:0000256" key="1">
    <source>
        <dbReference type="ARBA" id="ARBA00022574"/>
    </source>
</evidence>
<dbReference type="Proteomes" id="UP000007801">
    <property type="component" value="Unassembled WGS sequence"/>
</dbReference>
<sequence length="543" mass="58734">MELFLECLSPSGSTALVYVWVYVGSKNNCATRNPNIIKFCVAQLNKRRAALKSSFQVSREYRKQKQSRSVSVAKRTPAPPQRRRPRPQAQTPAQRPVTMMSLLGRPDVDAGEVFTNFNQNITSLAVATSGGYSLYSLGSVDSTLDKIYHTKSDELFLIERLFESSLVAIVSQRAPRKLKVCHFKKQSEICNYSYANTILAVKLNRERLIVCLEESLYIHNIQDMKVVHTIRDTPCNPQGLCALSSSSDHCYLAYPGSVTAGEVQIFDAIHLHAKTMIPAHDTPLAALAFSPSGTEIATASERGTVIRVFSSQDGSRLFELRRGLKRCVSIVSLSFSTCAEYLVSSSNTETVHIFRLDRTATETADNHAGKQTSDDWMGYSFFRFLGRTVTSYLPTQVTDVFSQGRAFASVTLPEAGVRRMCAIATIQKQLRLLIASQDGYLYVYSIPAVEGAECQLIKRHDLRLEDHYAMDIKVDSPQTLGLNSGVSIGGAAGVPPSGASGAGGSGGGGGDAKAAPAADKPGGSYASAVKGDEPAGPSSSSSA</sequence>
<dbReference type="GO" id="GO:0005776">
    <property type="term" value="C:autophagosome"/>
    <property type="evidence" value="ECO:0007669"/>
    <property type="project" value="EnsemblMetazoa"/>
</dbReference>
<keyword evidence="2" id="KW-0677">Repeat</keyword>
<dbReference type="AlphaFoldDB" id="A0A0P8ZTI3"/>
<dbReference type="InterPro" id="IPR048720">
    <property type="entry name" value="PROPPIN"/>
</dbReference>
<evidence type="ECO:0000313" key="7">
    <source>
        <dbReference type="Proteomes" id="UP000007801"/>
    </source>
</evidence>
<dbReference type="FunCoup" id="A0A0P8ZTI3">
    <property type="interactions" value="1651"/>
</dbReference>
<gene>
    <name evidence="6" type="primary">Dana\GF25099</name>
    <name evidence="6" type="synonym">dana_GLEANR_9779</name>
    <name evidence="6" type="ORF">GF25099</name>
</gene>
<dbReference type="FunFam" id="2.130.10.10:FF:000664">
    <property type="entry name" value="Autophagy-related 18a, isoform A"/>
    <property type="match status" value="1"/>
</dbReference>
<dbReference type="GeneID" id="6507725"/>
<dbReference type="InParanoid" id="A0A0P8ZTI3"/>
<dbReference type="CTD" id="38913"/>
<keyword evidence="3" id="KW-0072">Autophagy</keyword>
<dbReference type="STRING" id="7217.A0A0P8ZTI3"/>
<feature type="region of interest" description="Disordered" evidence="5">
    <location>
        <begin position="56"/>
        <end position="96"/>
    </location>
</feature>
<proteinExistence type="inferred from homology"/>
<feature type="region of interest" description="Disordered" evidence="5">
    <location>
        <begin position="494"/>
        <end position="543"/>
    </location>
</feature>
<feature type="compositionally biased region" description="Low complexity" evidence="5">
    <location>
        <begin position="512"/>
        <end position="524"/>
    </location>
</feature>
<dbReference type="GO" id="GO:0051607">
    <property type="term" value="P:defense response to virus"/>
    <property type="evidence" value="ECO:0007669"/>
    <property type="project" value="EnsemblMetazoa"/>
</dbReference>
<protein>
    <submittedName>
        <fullName evidence="6">Uncharacterized protein, isoform D</fullName>
    </submittedName>
</protein>